<proteinExistence type="predicted"/>
<comment type="caution">
    <text evidence="2">The sequence shown here is derived from an EMBL/GenBank/DDBJ whole genome shotgun (WGS) entry which is preliminary data.</text>
</comment>
<keyword evidence="3" id="KW-1185">Reference proteome</keyword>
<dbReference type="Proteomes" id="UP000024842">
    <property type="component" value="Unassembled WGS sequence"/>
</dbReference>
<dbReference type="EMBL" id="BAUP01000025">
    <property type="protein sequence ID" value="GAJ45772.1"/>
    <property type="molecule type" value="Genomic_DNA"/>
</dbReference>
<feature type="compositionally biased region" description="Polar residues" evidence="1">
    <location>
        <begin position="180"/>
        <end position="193"/>
    </location>
</feature>
<reference evidence="2 3" key="1">
    <citation type="journal article" date="2014" name="FEMS Microbiol. Lett.">
        <title>Draft genome sequences of three Holospora species (Holospora obtusa, Holospora undulata, and Holospora elegans), endonuclear symbiotic bacteria of the ciliate Paramecium caudatum.</title>
        <authorList>
            <person name="Dohra H."/>
            <person name="Tanaka K."/>
            <person name="Suzuki T."/>
            <person name="Fujishima M."/>
            <person name="Suzuki H."/>
        </authorList>
    </citation>
    <scope>NUCLEOTIDE SEQUENCE [LARGE SCALE GENOMIC DNA]</scope>
    <source>
        <strain evidence="2 3">E1</strain>
    </source>
</reference>
<feature type="region of interest" description="Disordered" evidence="1">
    <location>
        <begin position="124"/>
        <end position="220"/>
    </location>
</feature>
<evidence type="ECO:0000256" key="1">
    <source>
        <dbReference type="SAM" id="MobiDB-lite"/>
    </source>
</evidence>
<feature type="compositionally biased region" description="Polar residues" evidence="1">
    <location>
        <begin position="128"/>
        <end position="143"/>
    </location>
</feature>
<protein>
    <submittedName>
        <fullName evidence="2">Uncharacterized protein</fullName>
    </submittedName>
</protein>
<accession>A0A023DX27</accession>
<evidence type="ECO:0000313" key="2">
    <source>
        <dbReference type="EMBL" id="GAJ45772.1"/>
    </source>
</evidence>
<gene>
    <name evidence="2" type="ORF">HE1_00081</name>
</gene>
<sequence>MTIFSLLIINFVAKANSSTPDGVVDELGLITHKVFMENYEKILEEIKKYFSEKDNVNKYVEEFVKGLKGADPSDRIQISKMIRQASSSMKNEDIQSELFNLIQRIILDKVLQDAKQVPLPSKIKIISNGPNQSQKDLNTQTKSTSKDEASINKTQANGPENEDSIHKTQEGISEDDVSVHSAQASDSGSNFSEDYTDKNMRSTYFKQNKEPTSENEANNS</sequence>
<name>A0A023DX27_9PROT</name>
<evidence type="ECO:0000313" key="3">
    <source>
        <dbReference type="Proteomes" id="UP000024842"/>
    </source>
</evidence>
<organism evidence="2 3">
    <name type="scientific">Holospora elegans E1</name>
    <dbReference type="NCBI Taxonomy" id="1427503"/>
    <lineage>
        <taxon>Bacteria</taxon>
        <taxon>Pseudomonadati</taxon>
        <taxon>Pseudomonadota</taxon>
        <taxon>Alphaproteobacteria</taxon>
        <taxon>Holosporales</taxon>
        <taxon>Holosporaceae</taxon>
        <taxon>Holospora</taxon>
    </lineage>
</organism>
<dbReference type="AlphaFoldDB" id="A0A023DX27"/>